<feature type="compositionally biased region" description="Polar residues" evidence="3">
    <location>
        <begin position="23"/>
        <end position="36"/>
    </location>
</feature>
<feature type="domain" description="Band 7" evidence="4">
    <location>
        <begin position="194"/>
        <end position="385"/>
    </location>
</feature>
<comment type="subcellular location">
    <subcellularLocation>
        <location evidence="1">Membrane</location>
        <topology evidence="1">Single-pass membrane protein</topology>
    </subcellularLocation>
</comment>
<organism evidence="5">
    <name type="scientific">Schlesneria paludicola</name>
    <dbReference type="NCBI Taxonomy" id="360056"/>
    <lineage>
        <taxon>Bacteria</taxon>
        <taxon>Pseudomonadati</taxon>
        <taxon>Planctomycetota</taxon>
        <taxon>Planctomycetia</taxon>
        <taxon>Planctomycetales</taxon>
        <taxon>Planctomycetaceae</taxon>
        <taxon>Schlesneria</taxon>
    </lineage>
</organism>
<dbReference type="InterPro" id="IPR001107">
    <property type="entry name" value="Band_7"/>
</dbReference>
<feature type="coiled-coil region" evidence="2">
    <location>
        <begin position="383"/>
        <end position="414"/>
    </location>
</feature>
<dbReference type="EMBL" id="DSVQ01000019">
    <property type="protein sequence ID" value="HGT41123.1"/>
    <property type="molecule type" value="Genomic_DNA"/>
</dbReference>
<dbReference type="PANTHER" id="PTHR43327:SF2">
    <property type="entry name" value="MODULATOR OF FTSH PROTEASE HFLK"/>
    <property type="match status" value="1"/>
</dbReference>
<feature type="compositionally biased region" description="Gly residues" evidence="3">
    <location>
        <begin position="69"/>
        <end position="83"/>
    </location>
</feature>
<dbReference type="SUPFAM" id="SSF117892">
    <property type="entry name" value="Band 7/SPFH domain"/>
    <property type="match status" value="1"/>
</dbReference>
<reference evidence="5" key="1">
    <citation type="journal article" date="2020" name="mSystems">
        <title>Genome- and Community-Level Interaction Insights into Carbon Utilization and Element Cycling Functions of Hydrothermarchaeota in Hydrothermal Sediment.</title>
        <authorList>
            <person name="Zhou Z."/>
            <person name="Liu Y."/>
            <person name="Xu W."/>
            <person name="Pan J."/>
            <person name="Luo Z.H."/>
            <person name="Li M."/>
        </authorList>
    </citation>
    <scope>NUCLEOTIDE SEQUENCE [LARGE SCALE GENOMIC DNA]</scope>
    <source>
        <strain evidence="5">SpSt-508</strain>
    </source>
</reference>
<evidence type="ECO:0000313" key="5">
    <source>
        <dbReference type="EMBL" id="HGT41123.1"/>
    </source>
</evidence>
<dbReference type="AlphaFoldDB" id="A0A7C4QRS7"/>
<keyword evidence="2" id="KW-0175">Coiled coil</keyword>
<feature type="region of interest" description="Disordered" evidence="3">
    <location>
        <begin position="1"/>
        <end position="97"/>
    </location>
</feature>
<dbReference type="InterPro" id="IPR050710">
    <property type="entry name" value="Band7/mec-2_domain"/>
</dbReference>
<name>A0A7C4QRS7_9PLAN</name>
<sequence>MDGTAGAGNRRRAPPPPAPAQRKFTSSVRTDAQRTAENCRALPQCWIGGKHVHPQPGRASRWRDPGPRQGRGGKNQGGRGSRGVVGAERRLRARSRIRPAVANPRCLSEPDQRADHPYPLGGQSPVASIDHGRSQRAAFGGSPGGTSGGSLRRTSPLGVGTRQRNSTERSGAVKWATALVSLSAIAYAATGWYVVGGDEKAVVRRFGRRVPDLRGSGMHYDWPWPWSRVDRVNFAAVRTLVIGNDPSAELLPATPPRPVAYLTGDKNLLLLRASVQYRLAEEQVEAFLFERADAVEQLRLLAEGALTELASQCGVDFLHTFGVAEANQRLTMHLRQTVEEAGLGLSVEQVTLERVEPPARVQAEFLEVANARADAARAVHEARTIAEQRVAAAAAEADRLRQQAEQQRQTQLAEARGAASRFERLAAQLADDAQRTGRPYADVRAAAMLRMTQDTLREVLGTAARRMIVDAQEPIDLYLPGSAVSPP</sequence>
<feature type="region of interest" description="Disordered" evidence="3">
    <location>
        <begin position="134"/>
        <end position="166"/>
    </location>
</feature>
<gene>
    <name evidence="5" type="ORF">ENS64_17900</name>
</gene>
<proteinExistence type="predicted"/>
<dbReference type="Pfam" id="PF01145">
    <property type="entry name" value="Band_7"/>
    <property type="match status" value="1"/>
</dbReference>
<accession>A0A7C4QRS7</accession>
<evidence type="ECO:0000256" key="1">
    <source>
        <dbReference type="ARBA" id="ARBA00004167"/>
    </source>
</evidence>
<evidence type="ECO:0000259" key="4">
    <source>
        <dbReference type="Pfam" id="PF01145"/>
    </source>
</evidence>
<evidence type="ECO:0000256" key="2">
    <source>
        <dbReference type="SAM" id="Coils"/>
    </source>
</evidence>
<comment type="caution">
    <text evidence="5">The sequence shown here is derived from an EMBL/GenBank/DDBJ whole genome shotgun (WGS) entry which is preliminary data.</text>
</comment>
<evidence type="ECO:0000256" key="3">
    <source>
        <dbReference type="SAM" id="MobiDB-lite"/>
    </source>
</evidence>
<dbReference type="InterPro" id="IPR036013">
    <property type="entry name" value="Band_7/SPFH_dom_sf"/>
</dbReference>
<dbReference type="GO" id="GO:0016020">
    <property type="term" value="C:membrane"/>
    <property type="evidence" value="ECO:0007669"/>
    <property type="project" value="UniProtKB-SubCell"/>
</dbReference>
<dbReference type="Gene3D" id="3.30.479.30">
    <property type="entry name" value="Band 7 domain"/>
    <property type="match status" value="1"/>
</dbReference>
<dbReference type="PANTHER" id="PTHR43327">
    <property type="entry name" value="STOMATIN-LIKE PROTEIN 2, MITOCHONDRIAL"/>
    <property type="match status" value="1"/>
</dbReference>
<protein>
    <recommendedName>
        <fullName evidence="4">Band 7 domain-containing protein</fullName>
    </recommendedName>
</protein>